<reference evidence="2" key="1">
    <citation type="submission" date="2016-03" db="EMBL/GenBank/DDBJ databases">
        <title>Mechanisms controlling the formation of the plant cell surface in tip-growing cells are functionally conserved among land plants.</title>
        <authorList>
            <person name="Honkanen S."/>
            <person name="Jones V.A."/>
            <person name="Morieri G."/>
            <person name="Champion C."/>
            <person name="Hetherington A.J."/>
            <person name="Kelly S."/>
            <person name="Saint-Marcoux D."/>
            <person name="Proust H."/>
            <person name="Prescott H."/>
            <person name="Dolan L."/>
        </authorList>
    </citation>
    <scope>NUCLEOTIDE SEQUENCE [LARGE SCALE GENOMIC DNA]</scope>
    <source>
        <tissue evidence="2">Whole gametophyte</tissue>
    </source>
</reference>
<evidence type="ECO:0000256" key="1">
    <source>
        <dbReference type="SAM" id="MobiDB-lite"/>
    </source>
</evidence>
<sequence length="144" mass="16405">MFTGSEFADPEFADLVLPKACSQLSRRRPKPETSGAEGVRSRRRPKPNSPQPFPSVTSDTHNSVMPYPFQDFLVSLEQASRALSNKTLTESRSMHNPQVVQNEHRSSLEQHQDSSIDVWHISKLWAFVKLGLLHKRQEANLLLR</sequence>
<evidence type="ECO:0000313" key="2">
    <source>
        <dbReference type="EMBL" id="OAE21546.1"/>
    </source>
</evidence>
<accession>A0A176VNZ9</accession>
<evidence type="ECO:0000313" key="3">
    <source>
        <dbReference type="Proteomes" id="UP000077202"/>
    </source>
</evidence>
<comment type="caution">
    <text evidence="2">The sequence shown here is derived from an EMBL/GenBank/DDBJ whole genome shotgun (WGS) entry which is preliminary data.</text>
</comment>
<keyword evidence="3" id="KW-1185">Reference proteome</keyword>
<gene>
    <name evidence="2" type="ORF">AXG93_2543s1050</name>
</gene>
<dbReference type="Proteomes" id="UP000077202">
    <property type="component" value="Unassembled WGS sequence"/>
</dbReference>
<organism evidence="2 3">
    <name type="scientific">Marchantia polymorpha subsp. ruderalis</name>
    <dbReference type="NCBI Taxonomy" id="1480154"/>
    <lineage>
        <taxon>Eukaryota</taxon>
        <taxon>Viridiplantae</taxon>
        <taxon>Streptophyta</taxon>
        <taxon>Embryophyta</taxon>
        <taxon>Marchantiophyta</taxon>
        <taxon>Marchantiopsida</taxon>
        <taxon>Marchantiidae</taxon>
        <taxon>Marchantiales</taxon>
        <taxon>Marchantiaceae</taxon>
        <taxon>Marchantia</taxon>
    </lineage>
</organism>
<name>A0A176VNZ9_MARPO</name>
<proteinExistence type="predicted"/>
<feature type="region of interest" description="Disordered" evidence="1">
    <location>
        <begin position="19"/>
        <end position="62"/>
    </location>
</feature>
<dbReference type="EMBL" id="LVLJ01003403">
    <property type="protein sequence ID" value="OAE21546.1"/>
    <property type="molecule type" value="Genomic_DNA"/>
</dbReference>
<feature type="compositionally biased region" description="Polar residues" evidence="1">
    <location>
        <begin position="86"/>
        <end position="101"/>
    </location>
</feature>
<dbReference type="AlphaFoldDB" id="A0A176VNZ9"/>
<feature type="region of interest" description="Disordered" evidence="1">
    <location>
        <begin position="86"/>
        <end position="105"/>
    </location>
</feature>
<protein>
    <submittedName>
        <fullName evidence="2">Uncharacterized protein</fullName>
    </submittedName>
</protein>